<dbReference type="OrthoDB" id="278622at2"/>
<sequence length="96" mass="10201">MQLDDELCLCFHVTKRKVLNYLRIERPRSASQLADCHGAGTGCGWCRAALRRLHEASLAGGADEAELPTADDYARQRSAYVEAGGGTPPPGATATG</sequence>
<gene>
    <name evidence="2" type="ORF">Pan181_49930</name>
</gene>
<evidence type="ECO:0000259" key="1">
    <source>
        <dbReference type="Pfam" id="PF04324"/>
    </source>
</evidence>
<protein>
    <submittedName>
        <fullName evidence="2">BFD-like [2Fe-2S] binding domain protein</fullName>
    </submittedName>
</protein>
<evidence type="ECO:0000313" key="2">
    <source>
        <dbReference type="EMBL" id="QDU58753.1"/>
    </source>
</evidence>
<accession>A0A518AVL8</accession>
<reference evidence="2 3" key="1">
    <citation type="submission" date="2019-02" db="EMBL/GenBank/DDBJ databases">
        <title>Deep-cultivation of Planctomycetes and their phenomic and genomic characterization uncovers novel biology.</title>
        <authorList>
            <person name="Wiegand S."/>
            <person name="Jogler M."/>
            <person name="Boedeker C."/>
            <person name="Pinto D."/>
            <person name="Vollmers J."/>
            <person name="Rivas-Marin E."/>
            <person name="Kohn T."/>
            <person name="Peeters S.H."/>
            <person name="Heuer A."/>
            <person name="Rast P."/>
            <person name="Oberbeckmann S."/>
            <person name="Bunk B."/>
            <person name="Jeske O."/>
            <person name="Meyerdierks A."/>
            <person name="Storesund J.E."/>
            <person name="Kallscheuer N."/>
            <person name="Luecker S."/>
            <person name="Lage O.M."/>
            <person name="Pohl T."/>
            <person name="Merkel B.J."/>
            <person name="Hornburger P."/>
            <person name="Mueller R.-W."/>
            <person name="Bruemmer F."/>
            <person name="Labrenz M."/>
            <person name="Spormann A.M."/>
            <person name="Op den Camp H."/>
            <person name="Overmann J."/>
            <person name="Amann R."/>
            <person name="Jetten M.S.M."/>
            <person name="Mascher T."/>
            <person name="Medema M.H."/>
            <person name="Devos D.P."/>
            <person name="Kaster A.-K."/>
            <person name="Ovreas L."/>
            <person name="Rohde M."/>
            <person name="Galperin M.Y."/>
            <person name="Jogler C."/>
        </authorList>
    </citation>
    <scope>NUCLEOTIDE SEQUENCE [LARGE SCALE GENOMIC DNA]</scope>
    <source>
        <strain evidence="2 3">Pan181</strain>
    </source>
</reference>
<organism evidence="2 3">
    <name type="scientific">Aeoliella mucimassa</name>
    <dbReference type="NCBI Taxonomy" id="2527972"/>
    <lineage>
        <taxon>Bacteria</taxon>
        <taxon>Pseudomonadati</taxon>
        <taxon>Planctomycetota</taxon>
        <taxon>Planctomycetia</taxon>
        <taxon>Pirellulales</taxon>
        <taxon>Lacipirellulaceae</taxon>
        <taxon>Aeoliella</taxon>
    </lineage>
</organism>
<dbReference type="RefSeq" id="WP_145251164.1">
    <property type="nucleotide sequence ID" value="NZ_CP036278.1"/>
</dbReference>
<dbReference type="InterPro" id="IPR041854">
    <property type="entry name" value="BFD-like_2Fe2S-bd_dom_sf"/>
</dbReference>
<evidence type="ECO:0000313" key="3">
    <source>
        <dbReference type="Proteomes" id="UP000315750"/>
    </source>
</evidence>
<dbReference type="KEGG" id="amuc:Pan181_49930"/>
<dbReference type="InterPro" id="IPR007419">
    <property type="entry name" value="BFD-like_2Fe2S-bd_dom"/>
</dbReference>
<proteinExistence type="predicted"/>
<keyword evidence="3" id="KW-1185">Reference proteome</keyword>
<dbReference type="EMBL" id="CP036278">
    <property type="protein sequence ID" value="QDU58753.1"/>
    <property type="molecule type" value="Genomic_DNA"/>
</dbReference>
<name>A0A518AVL8_9BACT</name>
<dbReference type="AlphaFoldDB" id="A0A518AVL8"/>
<dbReference type="Pfam" id="PF04324">
    <property type="entry name" value="Fer2_BFD"/>
    <property type="match status" value="1"/>
</dbReference>
<dbReference type="Proteomes" id="UP000315750">
    <property type="component" value="Chromosome"/>
</dbReference>
<dbReference type="Gene3D" id="1.10.10.1100">
    <property type="entry name" value="BFD-like [2Fe-2S]-binding domain"/>
    <property type="match status" value="1"/>
</dbReference>
<feature type="domain" description="BFD-like [2Fe-2S]-binding" evidence="1">
    <location>
        <begin position="8"/>
        <end position="53"/>
    </location>
</feature>